<dbReference type="PROSITE" id="PS50176">
    <property type="entry name" value="ARM_REPEAT"/>
    <property type="match status" value="1"/>
</dbReference>
<feature type="region of interest" description="Disordered" evidence="8">
    <location>
        <begin position="273"/>
        <end position="319"/>
    </location>
</feature>
<protein>
    <recommendedName>
        <fullName evidence="1">non-specific serine/threonine protein kinase</fullName>
        <ecNumber evidence="1">2.7.11.1</ecNumber>
    </recommendedName>
</protein>
<reference evidence="10 11" key="1">
    <citation type="submission" date="2019-08" db="EMBL/GenBank/DDBJ databases">
        <title>Deep-cultivation of Planctomycetes and their phenomic and genomic characterization uncovers novel biology.</title>
        <authorList>
            <person name="Wiegand S."/>
            <person name="Jogler M."/>
            <person name="Boedeker C."/>
            <person name="Pinto D."/>
            <person name="Vollmers J."/>
            <person name="Rivas-Marin E."/>
            <person name="Kohn T."/>
            <person name="Peeters S.H."/>
            <person name="Heuer A."/>
            <person name="Rast P."/>
            <person name="Oberbeckmann S."/>
            <person name="Bunk B."/>
            <person name="Jeske O."/>
            <person name="Meyerdierks A."/>
            <person name="Storesund J.E."/>
            <person name="Kallscheuer N."/>
            <person name="Luecker S."/>
            <person name="Lage O.M."/>
            <person name="Pohl T."/>
            <person name="Merkel B.J."/>
            <person name="Hornburger P."/>
            <person name="Mueller R.-W."/>
            <person name="Bruemmer F."/>
            <person name="Labrenz M."/>
            <person name="Spormann A.M."/>
            <person name="Op den Camp H."/>
            <person name="Overmann J."/>
            <person name="Amann R."/>
            <person name="Jetten M.S.M."/>
            <person name="Mascher T."/>
            <person name="Medema M.H."/>
            <person name="Devos D.P."/>
            <person name="Kaster A.-K."/>
            <person name="Ovreas L."/>
            <person name="Rohde M."/>
            <person name="Galperin M.Y."/>
            <person name="Jogler C."/>
        </authorList>
    </citation>
    <scope>NUCLEOTIDE SEQUENCE [LARGE SCALE GENOMIC DNA]</scope>
    <source>
        <strain evidence="10 11">Pr1d</strain>
    </source>
</reference>
<dbReference type="PROSITE" id="PS00108">
    <property type="entry name" value="PROTEIN_KINASE_ST"/>
    <property type="match status" value="1"/>
</dbReference>
<accession>A0A5B9QCV6</accession>
<dbReference type="InterPro" id="IPR000225">
    <property type="entry name" value="Armadillo"/>
</dbReference>
<keyword evidence="6 7" id="KW-0067">ATP-binding</keyword>
<name>A0A5B9QCV6_9BACT</name>
<feature type="compositionally biased region" description="Basic and acidic residues" evidence="8">
    <location>
        <begin position="280"/>
        <end position="299"/>
    </location>
</feature>
<dbReference type="SMART" id="SM00220">
    <property type="entry name" value="S_TKc"/>
    <property type="match status" value="1"/>
</dbReference>
<dbReference type="EMBL" id="CP042913">
    <property type="protein sequence ID" value="QEG35322.1"/>
    <property type="molecule type" value="Genomic_DNA"/>
</dbReference>
<dbReference type="PROSITE" id="PS00107">
    <property type="entry name" value="PROTEIN_KINASE_ATP"/>
    <property type="match status" value="1"/>
</dbReference>
<dbReference type="SUPFAM" id="SSF56112">
    <property type="entry name" value="Protein kinase-like (PK-like)"/>
    <property type="match status" value="1"/>
</dbReference>
<dbReference type="InterPro" id="IPR011009">
    <property type="entry name" value="Kinase-like_dom_sf"/>
</dbReference>
<evidence type="ECO:0000256" key="8">
    <source>
        <dbReference type="SAM" id="MobiDB-lite"/>
    </source>
</evidence>
<keyword evidence="11" id="KW-1185">Reference proteome</keyword>
<evidence type="ECO:0000313" key="10">
    <source>
        <dbReference type="EMBL" id="QEG35322.1"/>
    </source>
</evidence>
<evidence type="ECO:0000256" key="4">
    <source>
        <dbReference type="ARBA" id="ARBA00022741"/>
    </source>
</evidence>
<feature type="binding site" evidence="7">
    <location>
        <position position="42"/>
    </location>
    <ligand>
        <name>ATP</name>
        <dbReference type="ChEBI" id="CHEBI:30616"/>
    </ligand>
</feature>
<dbReference type="InterPro" id="IPR000719">
    <property type="entry name" value="Prot_kinase_dom"/>
</dbReference>
<feature type="compositionally biased region" description="Polar residues" evidence="8">
    <location>
        <begin position="304"/>
        <end position="318"/>
    </location>
</feature>
<evidence type="ECO:0000256" key="1">
    <source>
        <dbReference type="ARBA" id="ARBA00012513"/>
    </source>
</evidence>
<dbReference type="Gene3D" id="3.30.200.20">
    <property type="entry name" value="Phosphorylase Kinase, domain 1"/>
    <property type="match status" value="1"/>
</dbReference>
<feature type="region of interest" description="Disordered" evidence="8">
    <location>
        <begin position="348"/>
        <end position="371"/>
    </location>
</feature>
<evidence type="ECO:0000256" key="2">
    <source>
        <dbReference type="ARBA" id="ARBA00022527"/>
    </source>
</evidence>
<dbReference type="KEGG" id="bgok:Pr1d_26200"/>
<sequence>MKIEKLGPYHIERQIGKGGMGAVYEATYEGPGDPTGAHVAVKALAPQLAMAEGFRERFESEIDSLKKLKHDGIVRLYGYGEQEGILFYSMELVEGTSLEEEINSGRRFNWQETLSIGIQVCRALKHAHDHGVVHRDIKPANLLLTKEGQIKIADFGIARLFGGTQLTTAGGVLGTADYMSPEQADGRPVTEKCDQYSLGGVMYALLAGRPPFRAKTMPEMLQMQRFAEPEPVQRFAPDTPDQLSRLIQQLLSKDPDERFPNILVLSRHMEAMQRALSRPAKPEEPQSKAAPSEHNENDLGTKATDLTSAMKSDATNGSKEPEYLVMEEEEVGDPSNLFDAPTIAQPESIPSVSSPLTPTLGPVDPQVPGRPTETRFTTLDEENQRRKHQEDSDGNLSLLARWTALILLLGTIGWLGWTLTRPPTADDLFDTIAATIEQEGDSDLRAISAELSEFMARFPDDPRTATVAGYLEQLEYQKLARQARARSRFSDAGQLGPIEQIYLQIMNISEENPSRSELMLDDLIALYDPTDATVEGATEAKIQASNLSEDERRWLVLARLELEKLRQLNEELAEELLPALSEQLRLAGTIAQRNPHRAAQMYRALVNLYGEQDWAAEVVAEAKQALADLTTNH</sequence>
<dbReference type="FunFam" id="1.10.510.10:FF:000021">
    <property type="entry name" value="Serine/threonine protein kinase"/>
    <property type="match status" value="1"/>
</dbReference>
<dbReference type="PANTHER" id="PTHR43289">
    <property type="entry name" value="MITOGEN-ACTIVATED PROTEIN KINASE KINASE KINASE 20-RELATED"/>
    <property type="match status" value="1"/>
</dbReference>
<keyword evidence="2" id="KW-0723">Serine/threonine-protein kinase</keyword>
<feature type="compositionally biased region" description="Polar residues" evidence="8">
    <location>
        <begin position="348"/>
        <end position="357"/>
    </location>
</feature>
<evidence type="ECO:0000256" key="7">
    <source>
        <dbReference type="PROSITE-ProRule" id="PRU10141"/>
    </source>
</evidence>
<dbReference type="InterPro" id="IPR017441">
    <property type="entry name" value="Protein_kinase_ATP_BS"/>
</dbReference>
<dbReference type="GO" id="GO:0005524">
    <property type="term" value="F:ATP binding"/>
    <property type="evidence" value="ECO:0007669"/>
    <property type="project" value="UniProtKB-UniRule"/>
</dbReference>
<keyword evidence="5 10" id="KW-0418">Kinase</keyword>
<dbReference type="Proteomes" id="UP000323917">
    <property type="component" value="Chromosome"/>
</dbReference>
<organism evidence="10 11">
    <name type="scientific">Bythopirellula goksoeyrii</name>
    <dbReference type="NCBI Taxonomy" id="1400387"/>
    <lineage>
        <taxon>Bacteria</taxon>
        <taxon>Pseudomonadati</taxon>
        <taxon>Planctomycetota</taxon>
        <taxon>Planctomycetia</taxon>
        <taxon>Pirellulales</taxon>
        <taxon>Lacipirellulaceae</taxon>
        <taxon>Bythopirellula</taxon>
    </lineage>
</organism>
<dbReference type="PROSITE" id="PS50011">
    <property type="entry name" value="PROTEIN_KINASE_DOM"/>
    <property type="match status" value="1"/>
</dbReference>
<dbReference type="GO" id="GO:0004674">
    <property type="term" value="F:protein serine/threonine kinase activity"/>
    <property type="evidence" value="ECO:0007669"/>
    <property type="project" value="UniProtKB-KW"/>
</dbReference>
<dbReference type="Pfam" id="PF00069">
    <property type="entry name" value="Pkinase"/>
    <property type="match status" value="1"/>
</dbReference>
<dbReference type="Gene3D" id="1.10.510.10">
    <property type="entry name" value="Transferase(Phosphotransferase) domain 1"/>
    <property type="match status" value="1"/>
</dbReference>
<dbReference type="EC" id="2.7.11.1" evidence="1"/>
<evidence type="ECO:0000256" key="5">
    <source>
        <dbReference type="ARBA" id="ARBA00022777"/>
    </source>
</evidence>
<evidence type="ECO:0000313" key="11">
    <source>
        <dbReference type="Proteomes" id="UP000323917"/>
    </source>
</evidence>
<dbReference type="InterPro" id="IPR008271">
    <property type="entry name" value="Ser/Thr_kinase_AS"/>
</dbReference>
<dbReference type="PANTHER" id="PTHR43289:SF6">
    <property type="entry name" value="SERINE_THREONINE-PROTEIN KINASE NEKL-3"/>
    <property type="match status" value="1"/>
</dbReference>
<dbReference type="RefSeq" id="WP_168205206.1">
    <property type="nucleotide sequence ID" value="NZ_CP042913.1"/>
</dbReference>
<keyword evidence="4 7" id="KW-0547">Nucleotide-binding</keyword>
<evidence type="ECO:0000256" key="6">
    <source>
        <dbReference type="ARBA" id="ARBA00022840"/>
    </source>
</evidence>
<proteinExistence type="predicted"/>
<dbReference type="AlphaFoldDB" id="A0A5B9QCV6"/>
<evidence type="ECO:0000256" key="3">
    <source>
        <dbReference type="ARBA" id="ARBA00022679"/>
    </source>
</evidence>
<keyword evidence="3 10" id="KW-0808">Transferase</keyword>
<dbReference type="CDD" id="cd14014">
    <property type="entry name" value="STKc_PknB_like"/>
    <property type="match status" value="1"/>
</dbReference>
<feature type="domain" description="Protein kinase" evidence="9">
    <location>
        <begin position="9"/>
        <end position="271"/>
    </location>
</feature>
<evidence type="ECO:0000259" key="9">
    <source>
        <dbReference type="PROSITE" id="PS50011"/>
    </source>
</evidence>
<gene>
    <name evidence="10" type="primary">prkC_8</name>
    <name evidence="10" type="ORF">Pr1d_26200</name>
</gene>